<evidence type="ECO:0000259" key="5">
    <source>
        <dbReference type="SMART" id="SM00824"/>
    </source>
</evidence>
<dbReference type="GO" id="GO:0016787">
    <property type="term" value="F:hydrolase activity"/>
    <property type="evidence" value="ECO:0007669"/>
    <property type="project" value="UniProtKB-KW"/>
</dbReference>
<evidence type="ECO:0000313" key="7">
    <source>
        <dbReference type="Proteomes" id="UP000501705"/>
    </source>
</evidence>
<gene>
    <name evidence="6" type="ORF">F5X71_18540</name>
</gene>
<dbReference type="InterPro" id="IPR001031">
    <property type="entry name" value="Thioesterase"/>
</dbReference>
<dbReference type="RefSeq" id="WP_167466560.1">
    <property type="nucleotide sequence ID" value="NZ_CP046171.1"/>
</dbReference>
<keyword evidence="3 6" id="KW-0378">Hydrolase</keyword>
<evidence type="ECO:0000256" key="3">
    <source>
        <dbReference type="ARBA" id="ARBA00022801"/>
    </source>
</evidence>
<proteinExistence type="inferred from homology"/>
<dbReference type="Gene3D" id="3.40.50.1820">
    <property type="entry name" value="alpha/beta hydrolase"/>
    <property type="match status" value="1"/>
</dbReference>
<comment type="similarity">
    <text evidence="1">Belongs to the thioesterase family.</text>
</comment>
<reference evidence="6 7" key="1">
    <citation type="journal article" date="2019" name="ACS Chem. Biol.">
        <title>Identification and Mobilization of a Cryptic Antibiotic Biosynthesis Gene Locus from a Human-Pathogenic Nocardia Isolate.</title>
        <authorList>
            <person name="Herisse M."/>
            <person name="Ishida K."/>
            <person name="Porter J.L."/>
            <person name="Howden B."/>
            <person name="Hertweck C."/>
            <person name="Stinear T.P."/>
            <person name="Pidot S.J."/>
        </authorList>
    </citation>
    <scope>NUCLEOTIDE SEQUENCE [LARGE SCALE GENOMIC DNA]</scope>
    <source>
        <strain evidence="6 7">AUSMDU00024985</strain>
    </source>
</reference>
<dbReference type="EMBL" id="CP046171">
    <property type="protein sequence ID" value="QIS04059.1"/>
    <property type="molecule type" value="Genomic_DNA"/>
</dbReference>
<dbReference type="InterPro" id="IPR029058">
    <property type="entry name" value="AB_hydrolase_fold"/>
</dbReference>
<accession>A0A6G9XT21</accession>
<dbReference type="GO" id="GO:0008610">
    <property type="term" value="P:lipid biosynthetic process"/>
    <property type="evidence" value="ECO:0007669"/>
    <property type="project" value="TreeGrafter"/>
</dbReference>
<evidence type="ECO:0000256" key="1">
    <source>
        <dbReference type="ARBA" id="ARBA00007169"/>
    </source>
</evidence>
<organism evidence="6 7">
    <name type="scientific">Nocardia brasiliensis</name>
    <dbReference type="NCBI Taxonomy" id="37326"/>
    <lineage>
        <taxon>Bacteria</taxon>
        <taxon>Bacillati</taxon>
        <taxon>Actinomycetota</taxon>
        <taxon>Actinomycetes</taxon>
        <taxon>Mycobacteriales</taxon>
        <taxon>Nocardiaceae</taxon>
        <taxon>Nocardia</taxon>
    </lineage>
</organism>
<comment type="catalytic activity">
    <reaction evidence="4">
        <text>a fatty acyl-CoA + H2O = a fatty acid + CoA + H(+)</text>
        <dbReference type="Rhea" id="RHEA:16781"/>
        <dbReference type="ChEBI" id="CHEBI:15377"/>
        <dbReference type="ChEBI" id="CHEBI:15378"/>
        <dbReference type="ChEBI" id="CHEBI:28868"/>
        <dbReference type="ChEBI" id="CHEBI:57287"/>
        <dbReference type="ChEBI" id="CHEBI:77636"/>
    </reaction>
</comment>
<dbReference type="Pfam" id="PF00975">
    <property type="entry name" value="Thioesterase"/>
    <property type="match status" value="1"/>
</dbReference>
<protein>
    <recommendedName>
        <fullName evidence="2">Thioesterase TesA</fullName>
    </recommendedName>
</protein>
<dbReference type="Proteomes" id="UP000501705">
    <property type="component" value="Chromosome"/>
</dbReference>
<dbReference type="SMART" id="SM00824">
    <property type="entry name" value="PKS_TE"/>
    <property type="match status" value="1"/>
</dbReference>
<evidence type="ECO:0000256" key="2">
    <source>
        <dbReference type="ARBA" id="ARBA00015007"/>
    </source>
</evidence>
<feature type="domain" description="Thioesterase TesA-like" evidence="5">
    <location>
        <begin position="23"/>
        <end position="248"/>
    </location>
</feature>
<dbReference type="InterPro" id="IPR020802">
    <property type="entry name" value="TesA-like"/>
</dbReference>
<evidence type="ECO:0000313" key="6">
    <source>
        <dbReference type="EMBL" id="QIS04059.1"/>
    </source>
</evidence>
<name>A0A6G9XT21_NOCBR</name>
<dbReference type="AlphaFoldDB" id="A0A6G9XT21"/>
<dbReference type="SUPFAM" id="SSF53474">
    <property type="entry name" value="alpha/beta-Hydrolases"/>
    <property type="match status" value="1"/>
</dbReference>
<dbReference type="InterPro" id="IPR012223">
    <property type="entry name" value="TEII"/>
</dbReference>
<evidence type="ECO:0000256" key="4">
    <source>
        <dbReference type="ARBA" id="ARBA00024293"/>
    </source>
</evidence>
<sequence>MKIESGQWLRVLRADPAPRRYLLCFPPGGGPATAYREFAQCFGASTAVVAVQYPGRQDRLGEAPITELAVLADRIAEQILRLGNLDGLALFGHSMGATVAFETARRLERDGQALTGLFVSGRPAPTFVETQRLHLGADADLIADLERLAADPAPIQMLRDEPSLAELVLPAVRGDYQAVETYRYQPGAPLTTAIDALVGAEDPTMRPEQAEQWREFTGGSFERTTFPGGHFFVDEDPAAVARIVAARLGERRAPA</sequence>
<dbReference type="PANTHER" id="PTHR11487">
    <property type="entry name" value="THIOESTERASE"/>
    <property type="match status" value="1"/>
</dbReference>
<dbReference type="PANTHER" id="PTHR11487:SF0">
    <property type="entry name" value="S-ACYL FATTY ACID SYNTHASE THIOESTERASE, MEDIUM CHAIN"/>
    <property type="match status" value="1"/>
</dbReference>